<organism evidence="1 2">
    <name type="scientific">Nonomuraea antimicrobica</name>
    <dbReference type="NCBI Taxonomy" id="561173"/>
    <lineage>
        <taxon>Bacteria</taxon>
        <taxon>Bacillati</taxon>
        <taxon>Actinomycetota</taxon>
        <taxon>Actinomycetes</taxon>
        <taxon>Streptosporangiales</taxon>
        <taxon>Streptosporangiaceae</taxon>
        <taxon>Nonomuraea</taxon>
    </lineage>
</organism>
<sequence>MVARDQSEAFNRSVTLIDPLYVDPLSLERASSTFNVLEPAAFTKPPKRAVMPLVQPADCLYHVLPSGRPALIGPPLT</sequence>
<evidence type="ECO:0000313" key="2">
    <source>
        <dbReference type="Proteomes" id="UP001500902"/>
    </source>
</evidence>
<name>A0ABP7C9H8_9ACTN</name>
<dbReference type="EMBL" id="BAAAZP010000101">
    <property type="protein sequence ID" value="GAA3684329.1"/>
    <property type="molecule type" value="Genomic_DNA"/>
</dbReference>
<comment type="caution">
    <text evidence="1">The sequence shown here is derived from an EMBL/GenBank/DDBJ whole genome shotgun (WGS) entry which is preliminary data.</text>
</comment>
<evidence type="ECO:0000313" key="1">
    <source>
        <dbReference type="EMBL" id="GAA3684329.1"/>
    </source>
</evidence>
<dbReference type="RefSeq" id="WP_344884495.1">
    <property type="nucleotide sequence ID" value="NZ_BAAAZP010000101.1"/>
</dbReference>
<dbReference type="Proteomes" id="UP001500902">
    <property type="component" value="Unassembled WGS sequence"/>
</dbReference>
<reference evidence="2" key="1">
    <citation type="journal article" date="2019" name="Int. J. Syst. Evol. Microbiol.">
        <title>The Global Catalogue of Microorganisms (GCM) 10K type strain sequencing project: providing services to taxonomists for standard genome sequencing and annotation.</title>
        <authorList>
            <consortium name="The Broad Institute Genomics Platform"/>
            <consortium name="The Broad Institute Genome Sequencing Center for Infectious Disease"/>
            <person name="Wu L."/>
            <person name="Ma J."/>
        </authorList>
    </citation>
    <scope>NUCLEOTIDE SEQUENCE [LARGE SCALE GENOMIC DNA]</scope>
    <source>
        <strain evidence="2">JCM 16904</strain>
    </source>
</reference>
<protein>
    <submittedName>
        <fullName evidence="1">Uncharacterized protein</fullName>
    </submittedName>
</protein>
<gene>
    <name evidence="1" type="ORF">GCM10022224_056220</name>
</gene>
<keyword evidence="2" id="KW-1185">Reference proteome</keyword>
<accession>A0ABP7C9H8</accession>
<proteinExistence type="predicted"/>